<dbReference type="Gene3D" id="3.30.428.10">
    <property type="entry name" value="HIT-like"/>
    <property type="match status" value="1"/>
</dbReference>
<dbReference type="GO" id="GO:0003824">
    <property type="term" value="F:catalytic activity"/>
    <property type="evidence" value="ECO:0007669"/>
    <property type="project" value="InterPro"/>
</dbReference>
<evidence type="ECO:0000313" key="4">
    <source>
        <dbReference type="Proteomes" id="UP000004310"/>
    </source>
</evidence>
<dbReference type="SUPFAM" id="SSF54197">
    <property type="entry name" value="HIT-like"/>
    <property type="match status" value="1"/>
</dbReference>
<dbReference type="Pfam" id="PF01230">
    <property type="entry name" value="HIT"/>
    <property type="match status" value="1"/>
</dbReference>
<sequence length="140" mass="15979">MAMKNRFELHPRLKADSFPIKKLGLCELRLMDDSRWPWLLLIPRRPDVVEFFDMTNLDQTMLSFEHGLVAEPFKKLTGCTKLNIGNLGNVVPQFHSHIVARSEGDTNWPGPVWGHGDRVPYERKVADAFISDIVKAILPA</sequence>
<dbReference type="EMBL" id="AATP01000001">
    <property type="protein sequence ID" value="EAU42309.1"/>
    <property type="molecule type" value="Genomic_DNA"/>
</dbReference>
<dbReference type="Proteomes" id="UP000004310">
    <property type="component" value="Unassembled WGS sequence"/>
</dbReference>
<gene>
    <name evidence="3" type="ORF">FP2506_05706</name>
</gene>
<comment type="caution">
    <text evidence="3">The sequence shown here is derived from an EMBL/GenBank/DDBJ whole genome shotgun (WGS) entry which is preliminary data.</text>
</comment>
<protein>
    <submittedName>
        <fullName evidence="3">Hit1 protein</fullName>
    </submittedName>
</protein>
<dbReference type="STRING" id="217511.GCA_001463845_01694"/>
<dbReference type="RefSeq" id="WP_007066284.1">
    <property type="nucleotide sequence ID" value="NZ_DS022272.1"/>
</dbReference>
<dbReference type="PROSITE" id="PS51084">
    <property type="entry name" value="HIT_2"/>
    <property type="match status" value="1"/>
</dbReference>
<proteinExistence type="predicted"/>
<dbReference type="InterPro" id="IPR026026">
    <property type="entry name" value="HIT_Hint"/>
</dbReference>
<dbReference type="InterPro" id="IPR011146">
    <property type="entry name" value="HIT-like"/>
</dbReference>
<comment type="caution">
    <text evidence="1">Lacks conserved residue(s) required for the propagation of feature annotation.</text>
</comment>
<organism evidence="3 4">
    <name type="scientific">Fulvimarina pelagi HTCC2506</name>
    <dbReference type="NCBI Taxonomy" id="314231"/>
    <lineage>
        <taxon>Bacteria</taxon>
        <taxon>Pseudomonadati</taxon>
        <taxon>Pseudomonadota</taxon>
        <taxon>Alphaproteobacteria</taxon>
        <taxon>Hyphomicrobiales</taxon>
        <taxon>Aurantimonadaceae</taxon>
        <taxon>Fulvimarina</taxon>
    </lineage>
</organism>
<feature type="domain" description="HIT" evidence="2">
    <location>
        <begin position="39"/>
        <end position="108"/>
    </location>
</feature>
<evidence type="ECO:0000256" key="1">
    <source>
        <dbReference type="PROSITE-ProRule" id="PRU00464"/>
    </source>
</evidence>
<reference evidence="3 4" key="1">
    <citation type="journal article" date="2010" name="J. Bacteriol.">
        <title>Genome sequence of Fulvimarina pelagi HTCC2506T, a Mn(II)-oxidizing alphaproteobacterium possessing an aerobic anoxygenic photosynthetic gene cluster and Xanthorhodopsin.</title>
        <authorList>
            <person name="Kang I."/>
            <person name="Oh H.M."/>
            <person name="Lim S.I."/>
            <person name="Ferriera S."/>
            <person name="Giovannoni S.J."/>
            <person name="Cho J.C."/>
        </authorList>
    </citation>
    <scope>NUCLEOTIDE SEQUENCE [LARGE SCALE GENOMIC DNA]</scope>
    <source>
        <strain evidence="3 4">HTCC2506</strain>
    </source>
</reference>
<dbReference type="eggNOG" id="COG0537">
    <property type="taxonomic scope" value="Bacteria"/>
</dbReference>
<dbReference type="AlphaFoldDB" id="Q0G7Q5"/>
<dbReference type="PIRSF" id="PIRSF000714">
    <property type="entry name" value="HIT"/>
    <property type="match status" value="1"/>
</dbReference>
<dbReference type="HOGENOM" id="CLU_123330_0_0_5"/>
<dbReference type="InterPro" id="IPR036265">
    <property type="entry name" value="HIT-like_sf"/>
</dbReference>
<accession>Q0G7Q5</accession>
<evidence type="ECO:0000259" key="2">
    <source>
        <dbReference type="PROSITE" id="PS51084"/>
    </source>
</evidence>
<keyword evidence="4" id="KW-1185">Reference proteome</keyword>
<name>Q0G7Q5_9HYPH</name>
<evidence type="ECO:0000313" key="3">
    <source>
        <dbReference type="EMBL" id="EAU42309.1"/>
    </source>
</evidence>